<feature type="transmembrane region" description="Helical" evidence="8">
    <location>
        <begin position="461"/>
        <end position="481"/>
    </location>
</feature>
<sequence>MQALFSARDVLWTWVVPIVLALVGLVLTVVLRAPQLLRLRDGFRAALSHDPRVEGSMPPGTSVLLSSAATWGAAAAVSAATAVALGGPGAIAWLWLFGLLIAPLRYAEVLLARSAPPGKAGEDAHGSLATRLANDSAPALRAIGLALVVLVPLAAFAFVGGVHGGAAADAAGQLLPGSETYVGIAVAVVAALAVLPALGRPVATPASAVLGWIALAALGTLFGVAFAAMLQDPARAFGTIPRAFDDVFSGAESVGAFSGAMVGEIAAAALLHVLPPLAATTGADGAIHAAARAPTARGQAAAALFGPLLHVVLATVLACAFVATGAFHRRVEGSRALDEITFWRSGFDTVSQRRETDRTFSGTLRVLDGGVLARPLELATERGMIVDPRYVGEDGQPGDFALRVTDGRITALLEPDGEGTLRQVDLARTSRIRVEGAMLPRGGTLVASAMMRGGGDIASRIALTALLLLAALGAAGWGVAAARSVPRALAIPAAFLPALGLLLAATGVAPWLATVGSIAGAVLGLVAAIGLLAKLRELRA</sequence>
<keyword evidence="6 8" id="KW-1133">Transmembrane helix</keyword>
<dbReference type="EMBL" id="CP011125">
    <property type="protein sequence ID" value="AKF08232.1"/>
    <property type="molecule type" value="Genomic_DNA"/>
</dbReference>
<dbReference type="Proteomes" id="UP000034883">
    <property type="component" value="Chromosome"/>
</dbReference>
<keyword evidence="10" id="KW-1185">Reference proteome</keyword>
<dbReference type="GO" id="GO:0005886">
    <property type="term" value="C:plasma membrane"/>
    <property type="evidence" value="ECO:0007669"/>
    <property type="project" value="UniProtKB-SubCell"/>
</dbReference>
<evidence type="ECO:0000256" key="5">
    <source>
        <dbReference type="ARBA" id="ARBA00022692"/>
    </source>
</evidence>
<evidence type="ECO:0000256" key="4">
    <source>
        <dbReference type="ARBA" id="ARBA00022475"/>
    </source>
</evidence>
<feature type="transmembrane region" description="Helical" evidence="8">
    <location>
        <begin position="511"/>
        <end position="533"/>
    </location>
</feature>
<feature type="transmembrane region" description="Helical" evidence="8">
    <location>
        <begin position="308"/>
        <end position="327"/>
    </location>
</feature>
<dbReference type="STRING" id="927083.DB32_005381"/>
<dbReference type="Pfam" id="PF01235">
    <property type="entry name" value="Na_Ala_symp"/>
    <property type="match status" value="1"/>
</dbReference>
<evidence type="ECO:0000256" key="8">
    <source>
        <dbReference type="SAM" id="Phobius"/>
    </source>
</evidence>
<dbReference type="KEGG" id="samy:DB32_005381"/>
<gene>
    <name evidence="9" type="ORF">DB32_005381</name>
</gene>
<protein>
    <submittedName>
        <fullName evidence="9">Sodium/alanine symporter family protein</fullName>
    </submittedName>
</protein>
<feature type="transmembrane region" description="Helical" evidence="8">
    <location>
        <begin position="488"/>
        <end position="505"/>
    </location>
</feature>
<feature type="transmembrane region" description="Helical" evidence="8">
    <location>
        <begin position="12"/>
        <end position="31"/>
    </location>
</feature>
<dbReference type="AlphaFoldDB" id="A0A0F6YKD8"/>
<keyword evidence="4" id="KW-1003">Cell membrane</keyword>
<dbReference type="GO" id="GO:0005283">
    <property type="term" value="F:amino acid:sodium symporter activity"/>
    <property type="evidence" value="ECO:0007669"/>
    <property type="project" value="InterPro"/>
</dbReference>
<dbReference type="PRINTS" id="PR00175">
    <property type="entry name" value="NAALASMPORT"/>
</dbReference>
<evidence type="ECO:0000313" key="10">
    <source>
        <dbReference type="Proteomes" id="UP000034883"/>
    </source>
</evidence>
<reference evidence="9 10" key="1">
    <citation type="submission" date="2015-03" db="EMBL/GenBank/DDBJ databases">
        <title>Genome assembly of Sandaracinus amylolyticus DSM 53668.</title>
        <authorList>
            <person name="Sharma G."/>
            <person name="Subramanian S."/>
        </authorList>
    </citation>
    <scope>NUCLEOTIDE SEQUENCE [LARGE SCALE GENOMIC DNA]</scope>
    <source>
        <strain evidence="9 10">DSM 53668</strain>
    </source>
</reference>
<feature type="transmembrane region" description="Helical" evidence="8">
    <location>
        <begin position="139"/>
        <end position="160"/>
    </location>
</feature>
<keyword evidence="5 8" id="KW-0812">Transmembrane</keyword>
<dbReference type="PANTHER" id="PTHR30330">
    <property type="entry name" value="AGSS FAMILY TRANSPORTER, SODIUM-ALANINE"/>
    <property type="match status" value="1"/>
</dbReference>
<evidence type="ECO:0000256" key="6">
    <source>
        <dbReference type="ARBA" id="ARBA00022989"/>
    </source>
</evidence>
<keyword evidence="7 8" id="KW-0472">Membrane</keyword>
<proteinExistence type="inferred from homology"/>
<name>A0A0F6YKD8_9BACT</name>
<comment type="subcellular location">
    <subcellularLocation>
        <location evidence="1">Cell membrane</location>
        <topology evidence="1">Multi-pass membrane protein</topology>
    </subcellularLocation>
</comment>
<evidence type="ECO:0000256" key="1">
    <source>
        <dbReference type="ARBA" id="ARBA00004651"/>
    </source>
</evidence>
<accession>A0A0F6YKD8</accession>
<evidence type="ECO:0000256" key="3">
    <source>
        <dbReference type="ARBA" id="ARBA00022448"/>
    </source>
</evidence>
<evidence type="ECO:0000256" key="2">
    <source>
        <dbReference type="ARBA" id="ARBA00009261"/>
    </source>
</evidence>
<evidence type="ECO:0000256" key="7">
    <source>
        <dbReference type="ARBA" id="ARBA00023136"/>
    </source>
</evidence>
<feature type="transmembrane region" description="Helical" evidence="8">
    <location>
        <begin position="180"/>
        <end position="198"/>
    </location>
</feature>
<evidence type="ECO:0000313" key="9">
    <source>
        <dbReference type="EMBL" id="AKF08232.1"/>
    </source>
</evidence>
<keyword evidence="3" id="KW-0813">Transport</keyword>
<comment type="similarity">
    <text evidence="2">Belongs to the alanine or glycine:cation symporter (AGCS) (TC 2.A.25) family.</text>
</comment>
<dbReference type="RefSeq" id="WP_053235400.1">
    <property type="nucleotide sequence ID" value="NZ_CP011125.1"/>
</dbReference>
<feature type="transmembrane region" description="Helical" evidence="8">
    <location>
        <begin position="210"/>
        <end position="230"/>
    </location>
</feature>
<dbReference type="PANTHER" id="PTHR30330:SF3">
    <property type="entry name" value="TRANSCRIPTIONAL REGULATOR, LRP FAMILY"/>
    <property type="match status" value="1"/>
</dbReference>
<organism evidence="9 10">
    <name type="scientific">Sandaracinus amylolyticus</name>
    <dbReference type="NCBI Taxonomy" id="927083"/>
    <lineage>
        <taxon>Bacteria</taxon>
        <taxon>Pseudomonadati</taxon>
        <taxon>Myxococcota</taxon>
        <taxon>Polyangia</taxon>
        <taxon>Polyangiales</taxon>
        <taxon>Sandaracinaceae</taxon>
        <taxon>Sandaracinus</taxon>
    </lineage>
</organism>
<dbReference type="InterPro" id="IPR001463">
    <property type="entry name" value="Na/Ala_symport"/>
</dbReference>